<evidence type="ECO:0000313" key="1">
    <source>
        <dbReference type="EMBL" id="GHF11760.1"/>
    </source>
</evidence>
<name>A0A919AKD7_9PROT</name>
<dbReference type="Gene3D" id="3.40.50.150">
    <property type="entry name" value="Vaccinia Virus protein VP39"/>
    <property type="match status" value="1"/>
</dbReference>
<dbReference type="InterPro" id="IPR010743">
    <property type="entry name" value="Methionine_synth_MetW"/>
</dbReference>
<reference evidence="1" key="1">
    <citation type="journal article" date="2014" name="Int. J. Syst. Evol. Microbiol.">
        <title>Complete genome sequence of Corynebacterium casei LMG S-19264T (=DSM 44701T), isolated from a smear-ripened cheese.</title>
        <authorList>
            <consortium name="US DOE Joint Genome Institute (JGI-PGF)"/>
            <person name="Walter F."/>
            <person name="Albersmeier A."/>
            <person name="Kalinowski J."/>
            <person name="Ruckert C."/>
        </authorList>
    </citation>
    <scope>NUCLEOTIDE SEQUENCE</scope>
    <source>
        <strain evidence="1">KCTC 42590</strain>
    </source>
</reference>
<dbReference type="CDD" id="cd02440">
    <property type="entry name" value="AdoMet_MTases"/>
    <property type="match status" value="1"/>
</dbReference>
<keyword evidence="2" id="KW-1185">Reference proteome</keyword>
<dbReference type="AlphaFoldDB" id="A0A919AKD7"/>
<dbReference type="EMBL" id="BNCI01000001">
    <property type="protein sequence ID" value="GHF11760.1"/>
    <property type="molecule type" value="Genomic_DNA"/>
</dbReference>
<dbReference type="Pfam" id="PF07021">
    <property type="entry name" value="MetW"/>
    <property type="match status" value="1"/>
</dbReference>
<accession>A0A919AKD7</accession>
<comment type="caution">
    <text evidence="1">The sequence shown here is derived from an EMBL/GenBank/DDBJ whole genome shotgun (WGS) entry which is preliminary data.</text>
</comment>
<evidence type="ECO:0008006" key="3">
    <source>
        <dbReference type="Google" id="ProtNLM"/>
    </source>
</evidence>
<protein>
    <recommendedName>
        <fullName evidence="3">Methionine biosynthesis protein MetW</fullName>
    </recommendedName>
</protein>
<sequence>MTTILRPDLKLIANMVEDGSSVLDVGCGEGDLLDYLVKEKSVDGRGMELSQEGVNVCVSKGLFVIQGDADNDLVHYPDNSFDYVILSRTLQAVYKPRDVLVDLLRLGKKAIVTIPNFGQWRVRMSLLFSGRMPVTKSLDQTWYNTENIHFCTILDLIDLIEAEGFVIRQFTPYMRDGTATRPNPRLANLFADQALFLIEKSSA</sequence>
<dbReference type="NCBIfam" id="TIGR02081">
    <property type="entry name" value="metW"/>
    <property type="match status" value="1"/>
</dbReference>
<dbReference type="RefSeq" id="WP_191249701.1">
    <property type="nucleotide sequence ID" value="NZ_BNCI01000001.1"/>
</dbReference>
<dbReference type="InterPro" id="IPR029063">
    <property type="entry name" value="SAM-dependent_MTases_sf"/>
</dbReference>
<gene>
    <name evidence="1" type="ORF">GCM10017044_02010</name>
</gene>
<proteinExistence type="predicted"/>
<dbReference type="Proteomes" id="UP000630923">
    <property type="component" value="Unassembled WGS sequence"/>
</dbReference>
<reference evidence="1" key="2">
    <citation type="submission" date="2020-09" db="EMBL/GenBank/DDBJ databases">
        <authorList>
            <person name="Sun Q."/>
            <person name="Kim S."/>
        </authorList>
    </citation>
    <scope>NUCLEOTIDE SEQUENCE</scope>
    <source>
        <strain evidence="1">KCTC 42590</strain>
    </source>
</reference>
<organism evidence="1 2">
    <name type="scientific">Kordiimonas sediminis</name>
    <dbReference type="NCBI Taxonomy" id="1735581"/>
    <lineage>
        <taxon>Bacteria</taxon>
        <taxon>Pseudomonadati</taxon>
        <taxon>Pseudomonadota</taxon>
        <taxon>Alphaproteobacteria</taxon>
        <taxon>Kordiimonadales</taxon>
        <taxon>Kordiimonadaceae</taxon>
        <taxon>Kordiimonas</taxon>
    </lineage>
</organism>
<evidence type="ECO:0000313" key="2">
    <source>
        <dbReference type="Proteomes" id="UP000630923"/>
    </source>
</evidence>
<dbReference type="SUPFAM" id="SSF53335">
    <property type="entry name" value="S-adenosyl-L-methionine-dependent methyltransferases"/>
    <property type="match status" value="1"/>
</dbReference>